<name>A0A1H6AR92_9BACT</name>
<dbReference type="Gene3D" id="3.30.870.10">
    <property type="entry name" value="Endonuclease Chain A"/>
    <property type="match status" value="1"/>
</dbReference>
<organism evidence="1 2">
    <name type="scientific">Algoriphagus boritolerans DSM 17298 = JCM 18970</name>
    <dbReference type="NCBI Taxonomy" id="1120964"/>
    <lineage>
        <taxon>Bacteria</taxon>
        <taxon>Pseudomonadati</taxon>
        <taxon>Bacteroidota</taxon>
        <taxon>Cytophagia</taxon>
        <taxon>Cytophagales</taxon>
        <taxon>Cyclobacteriaceae</taxon>
        <taxon>Algoriphagus</taxon>
    </lineage>
</organism>
<dbReference type="EMBL" id="FNVR01000058">
    <property type="protein sequence ID" value="SEG51239.1"/>
    <property type="molecule type" value="Genomic_DNA"/>
</dbReference>
<proteinExistence type="predicted"/>
<sequence>MILDNENENLKVHEWISSYTEQGKLDIVTGYFTIGALAWLSKNVNDKISDFRLVLGDIVNVDSIDNRPLDLLNENISIKASLKLSNLSKEAVNFLKQDKVVAKTLEPNFCHAKSYLFNPDKKDDRNKYFISGSSNLTEAGIGLKQTNNIELNIAETGNNNQYKELVVWFDALWVRPQAHKEKTLVAPDGTKSKIDFKQYLINEIERIHPTNPCCK</sequence>
<dbReference type="STRING" id="1120964.GCA_001313265_07820"/>
<accession>A0A1H6AR92</accession>
<dbReference type="RefSeq" id="WP_103926813.1">
    <property type="nucleotide sequence ID" value="NZ_FNVR01000058.1"/>
</dbReference>
<dbReference type="Proteomes" id="UP000236736">
    <property type="component" value="Unassembled WGS sequence"/>
</dbReference>
<dbReference type="AlphaFoldDB" id="A0A1H6AR92"/>
<keyword evidence="2" id="KW-1185">Reference proteome</keyword>
<evidence type="ECO:0000313" key="1">
    <source>
        <dbReference type="EMBL" id="SEG51239.1"/>
    </source>
</evidence>
<reference evidence="2" key="1">
    <citation type="submission" date="2016-10" db="EMBL/GenBank/DDBJ databases">
        <authorList>
            <person name="Varghese N."/>
            <person name="Submissions S."/>
        </authorList>
    </citation>
    <scope>NUCLEOTIDE SEQUENCE [LARGE SCALE GENOMIC DNA]</scope>
    <source>
        <strain evidence="2">DSM 17298</strain>
    </source>
</reference>
<dbReference type="OrthoDB" id="9999140at2"/>
<protein>
    <submittedName>
        <fullName evidence="1">PLD-like domain-containing protein</fullName>
    </submittedName>
</protein>
<gene>
    <name evidence="1" type="ORF">SAMN03080598_04284</name>
</gene>
<evidence type="ECO:0000313" key="2">
    <source>
        <dbReference type="Proteomes" id="UP000236736"/>
    </source>
</evidence>